<organism evidence="1 2">
    <name type="scientific">Barrientosiimonas humi</name>
    <dbReference type="NCBI Taxonomy" id="999931"/>
    <lineage>
        <taxon>Bacteria</taxon>
        <taxon>Bacillati</taxon>
        <taxon>Actinomycetota</taxon>
        <taxon>Actinomycetes</taxon>
        <taxon>Micrococcales</taxon>
        <taxon>Dermacoccaceae</taxon>
        <taxon>Barrientosiimonas</taxon>
    </lineage>
</organism>
<comment type="caution">
    <text evidence="1">The sequence shown here is derived from an EMBL/GenBank/DDBJ whole genome shotgun (WGS) entry which is preliminary data.</text>
</comment>
<reference evidence="1 2" key="1">
    <citation type="submission" date="2019-06" db="EMBL/GenBank/DDBJ databases">
        <title>Sequencing the genomes of 1000 actinobacteria strains.</title>
        <authorList>
            <person name="Klenk H.-P."/>
        </authorList>
    </citation>
    <scope>NUCLEOTIDE SEQUENCE [LARGE SCALE GENOMIC DNA]</scope>
    <source>
        <strain evidence="1 2">DSM 24617</strain>
    </source>
</reference>
<dbReference type="OrthoDB" id="3784885at2"/>
<evidence type="ECO:0000313" key="2">
    <source>
        <dbReference type="Proteomes" id="UP000318336"/>
    </source>
</evidence>
<dbReference type="Proteomes" id="UP000318336">
    <property type="component" value="Unassembled WGS sequence"/>
</dbReference>
<dbReference type="NCBIfam" id="TIGR03967">
    <property type="entry name" value="mycofact_MftB"/>
    <property type="match status" value="1"/>
</dbReference>
<sequence length="88" mass="9639">MLTEAWSLNGSVALRPEPFGALAYDFTTRRLTFLKDPALVDLVRALEQHPTVAAALDAVGVAEEQRPRFCAALGRLADQQMITRRTAA</sequence>
<protein>
    <submittedName>
        <fullName evidence="1">Putative mycofactocin binding protein MftB</fullName>
    </submittedName>
</protein>
<dbReference type="Pfam" id="PF26520">
    <property type="entry name" value="MftB_chaperone"/>
    <property type="match status" value="1"/>
</dbReference>
<dbReference type="EMBL" id="VFOK01000002">
    <property type="protein sequence ID" value="TQL28997.1"/>
    <property type="molecule type" value="Genomic_DNA"/>
</dbReference>
<dbReference type="InterPro" id="IPR023850">
    <property type="entry name" value="MftB"/>
</dbReference>
<dbReference type="RefSeq" id="WP_142007755.1">
    <property type="nucleotide sequence ID" value="NZ_CAJTBP010000001.1"/>
</dbReference>
<proteinExistence type="predicted"/>
<accession>A0A542WZI8</accession>
<name>A0A542WZI8_9MICO</name>
<dbReference type="AlphaFoldDB" id="A0A542WZI8"/>
<gene>
    <name evidence="1" type="ORF">FB554_3310</name>
</gene>
<evidence type="ECO:0000313" key="1">
    <source>
        <dbReference type="EMBL" id="TQL28997.1"/>
    </source>
</evidence>
<keyword evidence="2" id="KW-1185">Reference proteome</keyword>